<comment type="caution">
    <text evidence="1">The sequence shown here is derived from an EMBL/GenBank/DDBJ whole genome shotgun (WGS) entry which is preliminary data.</text>
</comment>
<gene>
    <name evidence="1" type="ORF">IAB36_04000</name>
</gene>
<name>A0A9D1AKT7_9FIRM</name>
<proteinExistence type="predicted"/>
<organism evidence="1 2">
    <name type="scientific">Candidatus Egerieicola pullicola</name>
    <dbReference type="NCBI Taxonomy" id="2840775"/>
    <lineage>
        <taxon>Bacteria</taxon>
        <taxon>Bacillati</taxon>
        <taxon>Bacillota</taxon>
        <taxon>Clostridia</taxon>
        <taxon>Eubacteriales</taxon>
        <taxon>Oscillospiraceae</taxon>
        <taxon>Oscillospiraceae incertae sedis</taxon>
        <taxon>Candidatus Egerieicola</taxon>
    </lineage>
</organism>
<sequence>MTVVTPWGELPLSQAGYGSPADQVEQTETGFRLTTYTIQFWVPAKGLPQPIHPVLVQSCMNPDQISIRPLVLEIKGETAVLSGLQGTFSFPLATPLRWEHWAGKLPDNPHCTNCVGCGKCC</sequence>
<dbReference type="Proteomes" id="UP000886749">
    <property type="component" value="Unassembled WGS sequence"/>
</dbReference>
<dbReference type="EMBL" id="DVGY01000087">
    <property type="protein sequence ID" value="HIR40974.1"/>
    <property type="molecule type" value="Genomic_DNA"/>
</dbReference>
<reference evidence="1" key="2">
    <citation type="journal article" date="2021" name="PeerJ">
        <title>Extensive microbial diversity within the chicken gut microbiome revealed by metagenomics and culture.</title>
        <authorList>
            <person name="Gilroy R."/>
            <person name="Ravi A."/>
            <person name="Getino M."/>
            <person name="Pursley I."/>
            <person name="Horton D.L."/>
            <person name="Alikhan N.F."/>
            <person name="Baker D."/>
            <person name="Gharbi K."/>
            <person name="Hall N."/>
            <person name="Watson M."/>
            <person name="Adriaenssens E.M."/>
            <person name="Foster-Nyarko E."/>
            <person name="Jarju S."/>
            <person name="Secka A."/>
            <person name="Antonio M."/>
            <person name="Oren A."/>
            <person name="Chaudhuri R.R."/>
            <person name="La Ragione R."/>
            <person name="Hildebrand F."/>
            <person name="Pallen M.J."/>
        </authorList>
    </citation>
    <scope>NUCLEOTIDE SEQUENCE</scope>
    <source>
        <strain evidence="1">CHK184-25365</strain>
    </source>
</reference>
<protein>
    <submittedName>
        <fullName evidence="1">Uncharacterized protein</fullName>
    </submittedName>
</protein>
<evidence type="ECO:0000313" key="1">
    <source>
        <dbReference type="EMBL" id="HIR40974.1"/>
    </source>
</evidence>
<evidence type="ECO:0000313" key="2">
    <source>
        <dbReference type="Proteomes" id="UP000886749"/>
    </source>
</evidence>
<accession>A0A9D1AKT7</accession>
<dbReference type="AlphaFoldDB" id="A0A9D1AKT7"/>
<reference evidence="1" key="1">
    <citation type="submission" date="2020-10" db="EMBL/GenBank/DDBJ databases">
        <authorList>
            <person name="Gilroy R."/>
        </authorList>
    </citation>
    <scope>NUCLEOTIDE SEQUENCE</scope>
    <source>
        <strain evidence="1">CHK184-25365</strain>
    </source>
</reference>